<name>A0A1B7X2J8_APHFL</name>
<comment type="caution">
    <text evidence="1">The sequence shown here is derived from an EMBL/GenBank/DDBJ whole genome shotgun (WGS) entry which is preliminary data.</text>
</comment>
<dbReference type="Proteomes" id="UP000092093">
    <property type="component" value="Unassembled WGS sequence"/>
</dbReference>
<gene>
    <name evidence="1" type="ORF">AN484_11400</name>
</gene>
<accession>A0A1B7X2J8</accession>
<evidence type="ECO:0000313" key="1">
    <source>
        <dbReference type="EMBL" id="OBQ43604.1"/>
    </source>
</evidence>
<organism evidence="1 2">
    <name type="scientific">Aphanizomenon flos-aquae WA102</name>
    <dbReference type="NCBI Taxonomy" id="1710896"/>
    <lineage>
        <taxon>Bacteria</taxon>
        <taxon>Bacillati</taxon>
        <taxon>Cyanobacteriota</taxon>
        <taxon>Cyanophyceae</taxon>
        <taxon>Nostocales</taxon>
        <taxon>Aphanizomenonaceae</taxon>
        <taxon>Aphanizomenon</taxon>
    </lineage>
</organism>
<sequence length="216" mass="23390">MSNFYKVIRGKVSYNNRYFTFGEHIYATPEEISALLSDNFVEEVQESEVPAPFLEEISSGSYNNNSPKTLLGILFSIFSLLRNEIPISVNGRIPVDLAAESGYLTSRNPTLTNTAVQVKASDGLVMGWNFINTNSVTVYVKFYNLATNVTVGISPVLLTQAVPGGSASNPGINFLEASLIPQEVFSTGISIACVTGLADSSTIAPITPIYAEVRYK</sequence>
<proteinExistence type="predicted"/>
<dbReference type="EMBL" id="LJOW01000048">
    <property type="protein sequence ID" value="OBQ43604.1"/>
    <property type="molecule type" value="Genomic_DNA"/>
</dbReference>
<dbReference type="AlphaFoldDB" id="A0A1B7X2J8"/>
<protein>
    <submittedName>
        <fullName evidence="1">Uncharacterized protein</fullName>
    </submittedName>
</protein>
<reference evidence="1 2" key="1">
    <citation type="submission" date="2015-09" db="EMBL/GenBank/DDBJ databases">
        <title>Aphanizomenon flos-aquae WA102.</title>
        <authorList>
            <person name="Driscoll C."/>
        </authorList>
    </citation>
    <scope>NUCLEOTIDE SEQUENCE [LARGE SCALE GENOMIC DNA]</scope>
    <source>
        <strain evidence="1">WA102</strain>
    </source>
</reference>
<evidence type="ECO:0000313" key="2">
    <source>
        <dbReference type="Proteomes" id="UP000092093"/>
    </source>
</evidence>